<feature type="transmembrane region" description="Helical" evidence="8">
    <location>
        <begin position="239"/>
        <end position="260"/>
    </location>
</feature>
<gene>
    <name evidence="12" type="ORF">SAMN04488523_10243</name>
</gene>
<feature type="region of interest" description="Disordered" evidence="7">
    <location>
        <begin position="767"/>
        <end position="801"/>
    </location>
</feature>
<dbReference type="InterPro" id="IPR011066">
    <property type="entry name" value="MscS_channel_C_sf"/>
</dbReference>
<evidence type="ECO:0000256" key="4">
    <source>
        <dbReference type="ARBA" id="ARBA00022692"/>
    </source>
</evidence>
<protein>
    <submittedName>
        <fullName evidence="12">Small-conductance mechanosensitive channel</fullName>
    </submittedName>
</protein>
<feature type="transmembrane region" description="Helical" evidence="8">
    <location>
        <begin position="319"/>
        <end position="338"/>
    </location>
</feature>
<feature type="transmembrane region" description="Helical" evidence="8">
    <location>
        <begin position="350"/>
        <end position="367"/>
    </location>
</feature>
<feature type="transmembrane region" description="Helical" evidence="8">
    <location>
        <begin position="514"/>
        <end position="531"/>
    </location>
</feature>
<dbReference type="GO" id="GO:0005886">
    <property type="term" value="C:plasma membrane"/>
    <property type="evidence" value="ECO:0007669"/>
    <property type="project" value="UniProtKB-SubCell"/>
</dbReference>
<keyword evidence="13" id="KW-1185">Reference proteome</keyword>
<feature type="transmembrane region" description="Helical" evidence="8">
    <location>
        <begin position="581"/>
        <end position="610"/>
    </location>
</feature>
<evidence type="ECO:0000259" key="11">
    <source>
        <dbReference type="Pfam" id="PF21082"/>
    </source>
</evidence>
<evidence type="ECO:0000256" key="5">
    <source>
        <dbReference type="ARBA" id="ARBA00022989"/>
    </source>
</evidence>
<evidence type="ECO:0000256" key="2">
    <source>
        <dbReference type="ARBA" id="ARBA00008017"/>
    </source>
</evidence>
<comment type="similarity">
    <text evidence="2">Belongs to the MscS (TC 1.A.23) family.</text>
</comment>
<feature type="domain" description="Mechanosensitive ion channel MscS C-terminal" evidence="11">
    <location>
        <begin position="672"/>
        <end position="754"/>
    </location>
</feature>
<dbReference type="AlphaFoldDB" id="A0A1I1UAN1"/>
<dbReference type="EMBL" id="FOMW01000002">
    <property type="protein sequence ID" value="SFD67797.1"/>
    <property type="molecule type" value="Genomic_DNA"/>
</dbReference>
<feature type="transmembrane region" description="Helical" evidence="8">
    <location>
        <begin position="552"/>
        <end position="575"/>
    </location>
</feature>
<sequence>MMTFILRGFAVLGLVFGLATAILAQDDISADLDRWETMAARAEAVVDDESATDDTYRALRASVASYRSEFDAARNLNAARIEVLREQIAALGTPPEGEGAEPEDAEITAQRTELTAQLNTLLAPVQRADSAYVRADGLIKEIDNILRERQTQELLSLTPTPLNPVNWGIALGDLRAALAAIANESNAEVAELSRSDLRETLPLALGIAAVGFLLVLRGRKWATMLVGRLQRTGARGLGIWRFVVSLFRIILPLLGLLLLATGAVMSGVLGPIAIQIVRLLPLIGAIVLGFRWVSERVFARDADEALILLEPPMRTRGRFYVSVITVAIVIQVILLQVIQIGTPAVSSEPVVAFPFFVVISFALFNLGKLLRGYTDTETPTGDPDETRVSTLSRVVRALGLGAVVVACIAPLMAAAGYYQLADAVQGPYVLSLAVLGLVMALQRFSADVYGAVTGQGEHARETLMPILFGILLVLLAAPVLALIWGAQVTDLTELWAAFSRGFAIGESRISPTDFLAFALIFVFGYFLTRLIQGALRSSVLPKTKIDIGGQNAIVSGLGYIGIFLAALLAITGAGIDLSALAYVAGALSVGIGFGLQNVVSNFVSGIILLIERPISEGDWIEVGGQMGYVRDISVRSTRIETFDRTDVIVPNADLISGTVTNYTRGNTVGRVIVPVGVAYGTDTKKVDRILREIAEDQPMVLANPPVAVHFIRFGADSLDFEIRCYLRDVNFTMPVKTAINHEINARFIAEEIEIPFAQRDVWLRNPEALTPRTAEPAPPATELEEGSAPRQVPDGLAGSNA</sequence>
<dbReference type="InterPro" id="IPR049278">
    <property type="entry name" value="MS_channel_C"/>
</dbReference>
<accession>A0A1I1UAN1</accession>
<dbReference type="InterPro" id="IPR011014">
    <property type="entry name" value="MscS_channel_TM-2"/>
</dbReference>
<keyword evidence="4 8" id="KW-0812">Transmembrane</keyword>
<dbReference type="Gene3D" id="2.30.30.60">
    <property type="match status" value="1"/>
</dbReference>
<dbReference type="STRING" id="74348.SAMN04488523_10243"/>
<dbReference type="InterPro" id="IPR022249">
    <property type="entry name" value="DUF3772"/>
</dbReference>
<dbReference type="Gene3D" id="1.10.287.1260">
    <property type="match status" value="1"/>
</dbReference>
<evidence type="ECO:0000313" key="13">
    <source>
        <dbReference type="Proteomes" id="UP000198977"/>
    </source>
</evidence>
<evidence type="ECO:0000259" key="9">
    <source>
        <dbReference type="Pfam" id="PF00924"/>
    </source>
</evidence>
<feature type="transmembrane region" description="Helical" evidence="8">
    <location>
        <begin position="462"/>
        <end position="486"/>
    </location>
</feature>
<dbReference type="PANTHER" id="PTHR30347">
    <property type="entry name" value="POTASSIUM CHANNEL RELATED"/>
    <property type="match status" value="1"/>
</dbReference>
<dbReference type="PANTHER" id="PTHR30347:SF1">
    <property type="entry name" value="MECHANOSENSITIVE CHANNEL MSCK"/>
    <property type="match status" value="1"/>
</dbReference>
<evidence type="ECO:0000259" key="10">
    <source>
        <dbReference type="Pfam" id="PF12607"/>
    </source>
</evidence>
<evidence type="ECO:0000256" key="7">
    <source>
        <dbReference type="SAM" id="MobiDB-lite"/>
    </source>
</evidence>
<reference evidence="12 13" key="1">
    <citation type="submission" date="2016-10" db="EMBL/GenBank/DDBJ databases">
        <authorList>
            <person name="de Groot N.N."/>
        </authorList>
    </citation>
    <scope>NUCLEOTIDE SEQUENCE [LARGE SCALE GENOMIC DNA]</scope>
    <source>
        <strain evidence="12 13">DSM 11443</strain>
    </source>
</reference>
<dbReference type="Proteomes" id="UP000198977">
    <property type="component" value="Unassembled WGS sequence"/>
</dbReference>
<feature type="transmembrane region" description="Helical" evidence="8">
    <location>
        <begin position="424"/>
        <end position="441"/>
    </location>
</feature>
<feature type="domain" description="DUF3772" evidence="10">
    <location>
        <begin position="126"/>
        <end position="185"/>
    </location>
</feature>
<dbReference type="Pfam" id="PF21082">
    <property type="entry name" value="MS_channel_3rd"/>
    <property type="match status" value="1"/>
</dbReference>
<evidence type="ECO:0000256" key="8">
    <source>
        <dbReference type="SAM" id="Phobius"/>
    </source>
</evidence>
<feature type="transmembrane region" description="Helical" evidence="8">
    <location>
        <begin position="397"/>
        <end position="418"/>
    </location>
</feature>
<proteinExistence type="inferred from homology"/>
<dbReference type="Pfam" id="PF12607">
    <property type="entry name" value="DUF3772"/>
    <property type="match status" value="1"/>
</dbReference>
<dbReference type="InterPro" id="IPR052702">
    <property type="entry name" value="MscS-like_channel"/>
</dbReference>
<dbReference type="GO" id="GO:0008381">
    <property type="term" value="F:mechanosensitive monoatomic ion channel activity"/>
    <property type="evidence" value="ECO:0007669"/>
    <property type="project" value="UniProtKB-ARBA"/>
</dbReference>
<dbReference type="InterPro" id="IPR023408">
    <property type="entry name" value="MscS_beta-dom_sf"/>
</dbReference>
<evidence type="ECO:0000256" key="1">
    <source>
        <dbReference type="ARBA" id="ARBA00004651"/>
    </source>
</evidence>
<dbReference type="Pfam" id="PF00924">
    <property type="entry name" value="MS_channel_2nd"/>
    <property type="match status" value="1"/>
</dbReference>
<keyword evidence="6 8" id="KW-0472">Membrane</keyword>
<name>A0A1I1UAN1_9RHOB</name>
<feature type="transmembrane region" description="Helical" evidence="8">
    <location>
        <begin position="272"/>
        <end position="293"/>
    </location>
</feature>
<dbReference type="InterPro" id="IPR010920">
    <property type="entry name" value="LSM_dom_sf"/>
</dbReference>
<feature type="domain" description="Mechanosensitive ion channel MscS" evidence="9">
    <location>
        <begin position="597"/>
        <end position="664"/>
    </location>
</feature>
<keyword evidence="3" id="KW-1003">Cell membrane</keyword>
<organism evidence="12 13">
    <name type="scientific">Sulfitobacter brevis</name>
    <dbReference type="NCBI Taxonomy" id="74348"/>
    <lineage>
        <taxon>Bacteria</taxon>
        <taxon>Pseudomonadati</taxon>
        <taxon>Pseudomonadota</taxon>
        <taxon>Alphaproteobacteria</taxon>
        <taxon>Rhodobacterales</taxon>
        <taxon>Roseobacteraceae</taxon>
        <taxon>Sulfitobacter</taxon>
    </lineage>
</organism>
<dbReference type="SUPFAM" id="SSF50182">
    <property type="entry name" value="Sm-like ribonucleoproteins"/>
    <property type="match status" value="1"/>
</dbReference>
<evidence type="ECO:0000256" key="6">
    <source>
        <dbReference type="ARBA" id="ARBA00023136"/>
    </source>
</evidence>
<dbReference type="Gene3D" id="3.30.70.100">
    <property type="match status" value="1"/>
</dbReference>
<dbReference type="SUPFAM" id="SSF82689">
    <property type="entry name" value="Mechanosensitive channel protein MscS (YggB), C-terminal domain"/>
    <property type="match status" value="1"/>
</dbReference>
<keyword evidence="5 8" id="KW-1133">Transmembrane helix</keyword>
<evidence type="ECO:0000256" key="3">
    <source>
        <dbReference type="ARBA" id="ARBA00022475"/>
    </source>
</evidence>
<comment type="subcellular location">
    <subcellularLocation>
        <location evidence="1">Cell membrane</location>
        <topology evidence="1">Multi-pass membrane protein</topology>
    </subcellularLocation>
</comment>
<feature type="transmembrane region" description="Helical" evidence="8">
    <location>
        <begin position="201"/>
        <end position="218"/>
    </location>
</feature>
<evidence type="ECO:0000313" key="12">
    <source>
        <dbReference type="EMBL" id="SFD67797.1"/>
    </source>
</evidence>
<dbReference type="SUPFAM" id="SSF82861">
    <property type="entry name" value="Mechanosensitive channel protein MscS (YggB), transmembrane region"/>
    <property type="match status" value="1"/>
</dbReference>
<dbReference type="InterPro" id="IPR006685">
    <property type="entry name" value="MscS_channel_2nd"/>
</dbReference>